<dbReference type="Gene3D" id="3.80.10.10">
    <property type="entry name" value="Ribonuclease Inhibitor"/>
    <property type="match status" value="1"/>
</dbReference>
<accession>A0A9P3H219</accession>
<reference evidence="1" key="2">
    <citation type="journal article" date="2022" name="Microbiol. Resour. Announc.">
        <title>Whole-Genome Sequence of Entomortierella parvispora E1425, a Mucoromycotan Fungus Associated with Burkholderiaceae-Related Endosymbiotic Bacteria.</title>
        <authorList>
            <person name="Herlambang A."/>
            <person name="Guo Y."/>
            <person name="Takashima Y."/>
            <person name="Narisawa K."/>
            <person name="Ohta H."/>
            <person name="Nishizawa T."/>
        </authorList>
    </citation>
    <scope>NUCLEOTIDE SEQUENCE</scope>
    <source>
        <strain evidence="1">E1425</strain>
    </source>
</reference>
<comment type="caution">
    <text evidence="1">The sequence shown here is derived from an EMBL/GenBank/DDBJ whole genome shotgun (WGS) entry which is preliminary data.</text>
</comment>
<evidence type="ECO:0000313" key="2">
    <source>
        <dbReference type="Proteomes" id="UP000827284"/>
    </source>
</evidence>
<gene>
    <name evidence="1" type="ORF">EMPS_01037</name>
</gene>
<dbReference type="EMBL" id="BQFW01000002">
    <property type="protein sequence ID" value="GJJ68691.1"/>
    <property type="molecule type" value="Genomic_DNA"/>
</dbReference>
<evidence type="ECO:0008006" key="3">
    <source>
        <dbReference type="Google" id="ProtNLM"/>
    </source>
</evidence>
<dbReference type="AlphaFoldDB" id="A0A9P3H219"/>
<reference evidence="1" key="1">
    <citation type="submission" date="2021-11" db="EMBL/GenBank/DDBJ databases">
        <authorList>
            <person name="Herlambang A."/>
            <person name="Guo Y."/>
            <person name="Takashima Y."/>
            <person name="Nishizawa T."/>
        </authorList>
    </citation>
    <scope>NUCLEOTIDE SEQUENCE</scope>
    <source>
        <strain evidence="1">E1425</strain>
    </source>
</reference>
<evidence type="ECO:0000313" key="1">
    <source>
        <dbReference type="EMBL" id="GJJ68691.1"/>
    </source>
</evidence>
<keyword evidence="2" id="KW-1185">Reference proteome</keyword>
<dbReference type="Proteomes" id="UP000827284">
    <property type="component" value="Unassembled WGS sequence"/>
</dbReference>
<proteinExistence type="predicted"/>
<dbReference type="SUPFAM" id="SSF52047">
    <property type="entry name" value="RNI-like"/>
    <property type="match status" value="2"/>
</dbReference>
<dbReference type="InterPro" id="IPR032675">
    <property type="entry name" value="LRR_dom_sf"/>
</dbReference>
<name>A0A9P3H219_9FUNG</name>
<organism evidence="1 2">
    <name type="scientific">Entomortierella parvispora</name>
    <dbReference type="NCBI Taxonomy" id="205924"/>
    <lineage>
        <taxon>Eukaryota</taxon>
        <taxon>Fungi</taxon>
        <taxon>Fungi incertae sedis</taxon>
        <taxon>Mucoromycota</taxon>
        <taxon>Mortierellomycotina</taxon>
        <taxon>Mortierellomycetes</taxon>
        <taxon>Mortierellales</taxon>
        <taxon>Mortierellaceae</taxon>
        <taxon>Entomortierella</taxon>
    </lineage>
</organism>
<dbReference type="OrthoDB" id="2397128at2759"/>
<sequence length="611" mass="69992">MHQEQDLDESHDQAQESHEALGVPEILIGISRQLARNDFLNCLLVSRSWNNQLLPLLWQTLNVPGTHWRRQISERKHFPDPAVLKKHAPLIRSIGCRNFTPYLSSLIPACSQLTQLEILDLTMDGLPLIEQNKDTLQTLIIQLDSKGTQETLPSLDQILSVLEECRFLGHLELWSFKIQDPLLLEQERRLQAKRTSNVVVELLSPSDIAAAKCRTQELHSRFYGILRRLSILLLEGTELHGPQQDHDVFYSLRQLHIRASTIESGEDSTSSLLNELRFVRHCQYLTKLRLQPLENQRLFEKADEEELIKMRLEIACPWITTLDVSWSSLTDQELAALLKVLPHLTVLDLQRTNMDYLTLEQLTGSDSVLKEKLRDLDVSAVSGPIADNSLWVQRLLCSCRGLRRFQATAIQAEVIAAGVLATTPNGSQEQGKWLPGDALSPTWVCLGLQFLQVSVQEVNRPAEDLQPQSKSDEWLVYRQLALLTELQTLSLGGYDMSTWFRRQTLSLTLQSGLDQLKTLKNLRVFNFSCMDHRLTVEEVEWMMEHWPRLRKVTGTIRVDMTKAMVSRARTESQEEPAEGGEAIPIKTAYDPRIEQPEVYLHRKWPMVQFSK</sequence>
<protein>
    <recommendedName>
        <fullName evidence="3">F-box domain-containing protein</fullName>
    </recommendedName>
</protein>